<evidence type="ECO:0000313" key="8">
    <source>
        <dbReference type="EMBL" id="KAK8766269.1"/>
    </source>
</evidence>
<dbReference type="AlphaFoldDB" id="A0AAQ4DUX9"/>
<reference evidence="8 9" key="1">
    <citation type="journal article" date="2023" name="Arcadia Sci">
        <title>De novo assembly of a long-read Amblyomma americanum tick genome.</title>
        <authorList>
            <person name="Chou S."/>
            <person name="Poskanzer K.E."/>
            <person name="Rollins M."/>
            <person name="Thuy-Boun P.S."/>
        </authorList>
    </citation>
    <scope>NUCLEOTIDE SEQUENCE [LARGE SCALE GENOMIC DNA]</scope>
    <source>
        <strain evidence="8">F_SG_1</strain>
        <tissue evidence="8">Salivary glands</tissue>
    </source>
</reference>
<accession>A0AAQ4DUX9</accession>
<evidence type="ECO:0000256" key="7">
    <source>
        <dbReference type="SAM" id="Phobius"/>
    </source>
</evidence>
<keyword evidence="9" id="KW-1185">Reference proteome</keyword>
<evidence type="ECO:0000256" key="3">
    <source>
        <dbReference type="ARBA" id="ARBA00022692"/>
    </source>
</evidence>
<name>A0AAQ4DUX9_AMBAM</name>
<keyword evidence="3 7" id="KW-0812">Transmembrane</keyword>
<comment type="caution">
    <text evidence="8">The sequence shown here is derived from an EMBL/GenBank/DDBJ whole genome shotgun (WGS) entry which is preliminary data.</text>
</comment>
<dbReference type="GO" id="GO:0016020">
    <property type="term" value="C:membrane"/>
    <property type="evidence" value="ECO:0007669"/>
    <property type="project" value="UniProtKB-SubCell"/>
</dbReference>
<organism evidence="8 9">
    <name type="scientific">Amblyomma americanum</name>
    <name type="common">Lone star tick</name>
    <dbReference type="NCBI Taxonomy" id="6943"/>
    <lineage>
        <taxon>Eukaryota</taxon>
        <taxon>Metazoa</taxon>
        <taxon>Ecdysozoa</taxon>
        <taxon>Arthropoda</taxon>
        <taxon>Chelicerata</taxon>
        <taxon>Arachnida</taxon>
        <taxon>Acari</taxon>
        <taxon>Parasitiformes</taxon>
        <taxon>Ixodida</taxon>
        <taxon>Ixodoidea</taxon>
        <taxon>Ixodidae</taxon>
        <taxon>Amblyomminae</taxon>
        <taxon>Amblyomma</taxon>
    </lineage>
</organism>
<evidence type="ECO:0000313" key="9">
    <source>
        <dbReference type="Proteomes" id="UP001321473"/>
    </source>
</evidence>
<dbReference type="EMBL" id="JARKHS020026514">
    <property type="protein sequence ID" value="KAK8766269.1"/>
    <property type="molecule type" value="Genomic_DNA"/>
</dbReference>
<proteinExistence type="inferred from homology"/>
<feature type="transmembrane region" description="Helical" evidence="7">
    <location>
        <begin position="65"/>
        <end position="86"/>
    </location>
</feature>
<keyword evidence="4 7" id="KW-1133">Transmembrane helix</keyword>
<feature type="transmembrane region" description="Helical" evidence="7">
    <location>
        <begin position="122"/>
        <end position="147"/>
    </location>
</feature>
<comment type="subcellular location">
    <subcellularLocation>
        <location evidence="1">Membrane</location>
        <topology evidence="1">Multi-pass membrane protein</topology>
    </subcellularLocation>
</comment>
<comment type="similarity">
    <text evidence="2">Belongs to the prominin family.</text>
</comment>
<dbReference type="Proteomes" id="UP001321473">
    <property type="component" value="Unassembled WGS sequence"/>
</dbReference>
<protein>
    <submittedName>
        <fullName evidence="8">Uncharacterized protein</fullName>
    </submittedName>
</protein>
<evidence type="ECO:0000256" key="2">
    <source>
        <dbReference type="ARBA" id="ARBA00006058"/>
    </source>
</evidence>
<feature type="transmembrane region" description="Helical" evidence="7">
    <location>
        <begin position="20"/>
        <end position="44"/>
    </location>
</feature>
<keyword evidence="6" id="KW-0325">Glycoprotein</keyword>
<evidence type="ECO:0000256" key="1">
    <source>
        <dbReference type="ARBA" id="ARBA00004141"/>
    </source>
</evidence>
<evidence type="ECO:0000256" key="4">
    <source>
        <dbReference type="ARBA" id="ARBA00022989"/>
    </source>
</evidence>
<sequence>MFLAVLLSLNPQYVRYEPQVAVLYATGMLFFAAGIVGSVLYPLVRRRGFCGGDRTQDLNENMRCILQLYTAAYIVVLACILHWYVFLVLASFLFLFLLYTGSFILGMFHYNEDIPPTKRTDASNYAGTAMLVAIVMSFPVCAALMLVTNTIMLLSLSITNFGCRPYENIVLNWPGRTVDVMVLDDVSLSYFFFSSLVK</sequence>
<gene>
    <name evidence="8" type="ORF">V5799_006950</name>
</gene>
<evidence type="ECO:0000256" key="5">
    <source>
        <dbReference type="ARBA" id="ARBA00023136"/>
    </source>
</evidence>
<keyword evidence="5 7" id="KW-0472">Membrane</keyword>
<feature type="transmembrane region" description="Helical" evidence="7">
    <location>
        <begin position="92"/>
        <end position="110"/>
    </location>
</feature>
<dbReference type="PANTHER" id="PTHR22730:SF1">
    <property type="entry name" value="PROMININ-LIKE PROTEIN"/>
    <property type="match status" value="1"/>
</dbReference>
<dbReference type="InterPro" id="IPR008795">
    <property type="entry name" value="Prominin"/>
</dbReference>
<dbReference type="PANTHER" id="PTHR22730">
    <property type="entry name" value="PROMININ PROM PROTEIN"/>
    <property type="match status" value="1"/>
</dbReference>
<evidence type="ECO:0000256" key="6">
    <source>
        <dbReference type="ARBA" id="ARBA00023180"/>
    </source>
</evidence>
<dbReference type="Pfam" id="PF05478">
    <property type="entry name" value="Prominin"/>
    <property type="match status" value="1"/>
</dbReference>